<dbReference type="GO" id="GO:0003676">
    <property type="term" value="F:nucleic acid binding"/>
    <property type="evidence" value="ECO:0007669"/>
    <property type="project" value="InterPro"/>
</dbReference>
<dbReference type="PROSITE" id="PS50994">
    <property type="entry name" value="INTEGRASE"/>
    <property type="match status" value="1"/>
</dbReference>
<evidence type="ECO:0000313" key="4">
    <source>
        <dbReference type="Proteomes" id="UP000294929"/>
    </source>
</evidence>
<evidence type="ECO:0000313" key="3">
    <source>
        <dbReference type="EMBL" id="TDK88030.1"/>
    </source>
</evidence>
<comment type="caution">
    <text evidence="3">The sequence shown here is derived from an EMBL/GenBank/DDBJ whole genome shotgun (WGS) entry which is preliminary data.</text>
</comment>
<dbReference type="PANTHER" id="PTHR35004">
    <property type="entry name" value="TRANSPOSASE RV3428C-RELATED"/>
    <property type="match status" value="1"/>
</dbReference>
<feature type="compositionally biased region" description="Basic residues" evidence="1">
    <location>
        <begin position="387"/>
        <end position="398"/>
    </location>
</feature>
<evidence type="ECO:0000256" key="1">
    <source>
        <dbReference type="SAM" id="MobiDB-lite"/>
    </source>
</evidence>
<gene>
    <name evidence="3" type="ORF">EUA03_16590</name>
</gene>
<dbReference type="InterPro" id="IPR036397">
    <property type="entry name" value="RNaseH_sf"/>
</dbReference>
<dbReference type="Pfam" id="PF13683">
    <property type="entry name" value="rve_3"/>
    <property type="match status" value="1"/>
</dbReference>
<feature type="compositionally biased region" description="Basic and acidic residues" evidence="1">
    <location>
        <begin position="373"/>
        <end position="386"/>
    </location>
</feature>
<protein>
    <submittedName>
        <fullName evidence="3">Transposase</fullName>
    </submittedName>
</protein>
<dbReference type="RefSeq" id="WP_133427298.1">
    <property type="nucleotide sequence ID" value="NZ_SDLO01000012.1"/>
</dbReference>
<dbReference type="SUPFAM" id="SSF53098">
    <property type="entry name" value="Ribonuclease H-like"/>
    <property type="match status" value="1"/>
</dbReference>
<feature type="domain" description="Integrase catalytic" evidence="2">
    <location>
        <begin position="137"/>
        <end position="305"/>
    </location>
</feature>
<accession>A0A4R5WEJ1</accession>
<proteinExistence type="predicted"/>
<dbReference type="AlphaFoldDB" id="A0A4R5WEJ1"/>
<organism evidence="3 4">
    <name type="scientific">Mycolicibacterium mucogenicum</name>
    <name type="common">Mycobacterium mucogenicum</name>
    <dbReference type="NCBI Taxonomy" id="56689"/>
    <lineage>
        <taxon>Bacteria</taxon>
        <taxon>Bacillati</taxon>
        <taxon>Actinomycetota</taxon>
        <taxon>Actinomycetes</taxon>
        <taxon>Mycobacteriales</taxon>
        <taxon>Mycobacteriaceae</taxon>
        <taxon>Mycolicibacterium</taxon>
    </lineage>
</organism>
<dbReference type="Pfam" id="PF13565">
    <property type="entry name" value="HTH_32"/>
    <property type="match status" value="1"/>
</dbReference>
<dbReference type="InterPro" id="IPR009057">
    <property type="entry name" value="Homeodomain-like_sf"/>
</dbReference>
<name>A0A4R5WEJ1_MYCMU</name>
<dbReference type="InterPro" id="IPR001584">
    <property type="entry name" value="Integrase_cat-core"/>
</dbReference>
<sequence length="398" mass="43809">MAQKVTAMDIRAATALAGQVENVAAFCRDQQISRQTFYKWRKRFGQRGLAGLEERSRRPVSCPGQTAAAVEELVLRRRKELLEAGRDHGAQSIHWTLQRDGHPDVPAPATIWRILARHGAITPQPRKRPKSATKRFVFDRPNGCWQSDWTEWALADGTPVAIAGSLDDHSRYLVGLAAAAGSGTGALVWSVMLAGIGECGIPSMSLTDNGLMYTGRSRGFESAFEANLRALGVRTINSAPYHPQTCGKIERFWQTLKKWLRAHPAPDSVADLGDLLEVFRAFYNHQRPHRALGGATPAEVFAATAPARPVDRPLPAPVFVTTGIVNDTTGRVFVPPYVVNVGRYWAGHQCDCVRDGDHIAIFSGTTVIRELTADPTRRYQPGDKSTRTYRTRAPKPPS</sequence>
<dbReference type="SUPFAM" id="SSF46689">
    <property type="entry name" value="Homeodomain-like"/>
    <property type="match status" value="1"/>
</dbReference>
<feature type="region of interest" description="Disordered" evidence="1">
    <location>
        <begin position="373"/>
        <end position="398"/>
    </location>
</feature>
<dbReference type="Proteomes" id="UP000294929">
    <property type="component" value="Unassembled WGS sequence"/>
</dbReference>
<dbReference type="GO" id="GO:0015074">
    <property type="term" value="P:DNA integration"/>
    <property type="evidence" value="ECO:0007669"/>
    <property type="project" value="InterPro"/>
</dbReference>
<evidence type="ECO:0000259" key="2">
    <source>
        <dbReference type="PROSITE" id="PS50994"/>
    </source>
</evidence>
<dbReference type="Gene3D" id="3.30.420.10">
    <property type="entry name" value="Ribonuclease H-like superfamily/Ribonuclease H"/>
    <property type="match status" value="1"/>
</dbReference>
<dbReference type="InterPro" id="IPR012337">
    <property type="entry name" value="RNaseH-like_sf"/>
</dbReference>
<dbReference type="EMBL" id="SDLO01000012">
    <property type="protein sequence ID" value="TDK88030.1"/>
    <property type="molecule type" value="Genomic_DNA"/>
</dbReference>
<reference evidence="3 4" key="1">
    <citation type="submission" date="2019-01" db="EMBL/GenBank/DDBJ databases">
        <title>High-quality-draft genome sequences of five non-tuberculosis mycobacteriaceae isolated from a nosocomial environment.</title>
        <authorList>
            <person name="Tiago I."/>
            <person name="Alarico S."/>
            <person name="Pereira S.G."/>
            <person name="Coelho C."/>
            <person name="Maranha A."/>
            <person name="Empadinhas N."/>
        </authorList>
    </citation>
    <scope>NUCLEOTIDE SEQUENCE [LARGE SCALE GENOMIC DNA]</scope>
    <source>
        <strain evidence="3 4">24AIII</strain>
    </source>
</reference>
<dbReference type="PANTHER" id="PTHR35004:SF6">
    <property type="entry name" value="TRANSPOSASE"/>
    <property type="match status" value="1"/>
</dbReference>